<dbReference type="STRING" id="657014.SAMN04488092_104324"/>
<evidence type="ECO:0000256" key="9">
    <source>
        <dbReference type="RuleBase" id="RU363032"/>
    </source>
</evidence>
<name>A0A1H9DXW9_9RHOB</name>
<dbReference type="InterPro" id="IPR035906">
    <property type="entry name" value="MetI-like_sf"/>
</dbReference>
<evidence type="ECO:0000256" key="3">
    <source>
        <dbReference type="ARBA" id="ARBA00022448"/>
    </source>
</evidence>
<evidence type="ECO:0000256" key="2">
    <source>
        <dbReference type="ARBA" id="ARBA00010072"/>
    </source>
</evidence>
<evidence type="ECO:0000256" key="6">
    <source>
        <dbReference type="ARBA" id="ARBA00022970"/>
    </source>
</evidence>
<gene>
    <name evidence="11" type="ORF">SAMN04488092_104324</name>
</gene>
<keyword evidence="6" id="KW-0029">Amino-acid transport</keyword>
<dbReference type="GO" id="GO:0006865">
    <property type="term" value="P:amino acid transport"/>
    <property type="evidence" value="ECO:0007669"/>
    <property type="project" value="UniProtKB-KW"/>
</dbReference>
<evidence type="ECO:0000256" key="4">
    <source>
        <dbReference type="ARBA" id="ARBA00022475"/>
    </source>
</evidence>
<proteinExistence type="inferred from homology"/>
<feature type="domain" description="ABC transmembrane type-1" evidence="10">
    <location>
        <begin position="92"/>
        <end position="410"/>
    </location>
</feature>
<evidence type="ECO:0000256" key="7">
    <source>
        <dbReference type="ARBA" id="ARBA00022989"/>
    </source>
</evidence>
<feature type="transmembrane region" description="Helical" evidence="9">
    <location>
        <begin position="87"/>
        <end position="113"/>
    </location>
</feature>
<dbReference type="PANTHER" id="PTHR30614:SF37">
    <property type="entry name" value="AMINO-ACID ABC TRANSPORTER PERMEASE PROTEIN YHDX-RELATED"/>
    <property type="match status" value="1"/>
</dbReference>
<organism evidence="11 12">
    <name type="scientific">Thalassovita taeanensis</name>
    <dbReference type="NCBI Taxonomy" id="657014"/>
    <lineage>
        <taxon>Bacteria</taxon>
        <taxon>Pseudomonadati</taxon>
        <taxon>Pseudomonadota</taxon>
        <taxon>Alphaproteobacteria</taxon>
        <taxon>Rhodobacterales</taxon>
        <taxon>Roseobacteraceae</taxon>
        <taxon>Thalassovita</taxon>
    </lineage>
</organism>
<dbReference type="NCBIfam" id="TIGR01726">
    <property type="entry name" value="HEQRo_perm_3TM"/>
    <property type="match status" value="1"/>
</dbReference>
<comment type="similarity">
    <text evidence="2">Belongs to the binding-protein-dependent transport system permease family. HisMQ subfamily.</text>
</comment>
<dbReference type="GO" id="GO:0043190">
    <property type="term" value="C:ATP-binding cassette (ABC) transporter complex"/>
    <property type="evidence" value="ECO:0007669"/>
    <property type="project" value="InterPro"/>
</dbReference>
<feature type="transmembrane region" description="Helical" evidence="9">
    <location>
        <begin position="134"/>
        <end position="152"/>
    </location>
</feature>
<evidence type="ECO:0000313" key="12">
    <source>
        <dbReference type="Proteomes" id="UP000198634"/>
    </source>
</evidence>
<dbReference type="InterPro" id="IPR010065">
    <property type="entry name" value="AA_ABC_transptr_permease_3TM"/>
</dbReference>
<dbReference type="AlphaFoldDB" id="A0A1H9DXW9"/>
<evidence type="ECO:0000256" key="5">
    <source>
        <dbReference type="ARBA" id="ARBA00022692"/>
    </source>
</evidence>
<evidence type="ECO:0000313" key="11">
    <source>
        <dbReference type="EMBL" id="SEQ18304.1"/>
    </source>
</evidence>
<comment type="subcellular location">
    <subcellularLocation>
        <location evidence="1">Cell inner membrane</location>
        <topology evidence="1">Multi-pass membrane protein</topology>
    </subcellularLocation>
    <subcellularLocation>
        <location evidence="9">Cell membrane</location>
        <topology evidence="9">Multi-pass membrane protein</topology>
    </subcellularLocation>
</comment>
<feature type="transmembrane region" description="Helical" evidence="9">
    <location>
        <begin position="248"/>
        <end position="271"/>
    </location>
</feature>
<dbReference type="CDD" id="cd06261">
    <property type="entry name" value="TM_PBP2"/>
    <property type="match status" value="2"/>
</dbReference>
<sequence>MTTLTDPPKESFRLSMLIYDTRYRSATIQVVAMLGFMLLAAWLINNTAQNLNALGKPIDFGFLGESAGYDINQRLIDYSSRSSHMRAAFVGLLNTLVVAVLGCLTATVLGIIIGVLRLSKNWLIARIMTVYVEMFRNVPVLLWIVFLMAILIETLPPPNAFRGENATATMVLSDSVAFTNRGVYVPEPLFSRSLGDLHLFGESAVRFDISLDLVVVLIALIGGIIGARMVKKRADRIQEATGDRPTTWYLVLGLIAVPTIIVMAALGFHLGYPALKGFNFQGGTHMRNSLIALWLALSLYTAAFIAENVRAGILAISKGQTEAAGALGLRPSRIMRLVVLPQALRVIIPPLISQYLNLTKNSSLAIAVGYMDITGTLGGITMNQTGRELECILMLMLVYLVISLTISFVMNWYNESVKLRER</sequence>
<keyword evidence="5 9" id="KW-0812">Transmembrane</keyword>
<feature type="transmembrane region" description="Helical" evidence="9">
    <location>
        <begin position="209"/>
        <end position="227"/>
    </location>
</feature>
<dbReference type="InterPro" id="IPR000515">
    <property type="entry name" value="MetI-like"/>
</dbReference>
<evidence type="ECO:0000256" key="1">
    <source>
        <dbReference type="ARBA" id="ARBA00004429"/>
    </source>
</evidence>
<keyword evidence="8 9" id="KW-0472">Membrane</keyword>
<evidence type="ECO:0000259" key="10">
    <source>
        <dbReference type="PROSITE" id="PS50928"/>
    </source>
</evidence>
<evidence type="ECO:0000256" key="8">
    <source>
        <dbReference type="ARBA" id="ARBA00023136"/>
    </source>
</evidence>
<feature type="transmembrane region" description="Helical" evidence="9">
    <location>
        <begin position="291"/>
        <end position="316"/>
    </location>
</feature>
<feature type="transmembrane region" description="Helical" evidence="9">
    <location>
        <begin position="362"/>
        <end position="380"/>
    </location>
</feature>
<accession>A0A1H9DXW9</accession>
<keyword evidence="4" id="KW-1003">Cell membrane</keyword>
<dbReference type="Pfam" id="PF00528">
    <property type="entry name" value="BPD_transp_1"/>
    <property type="match status" value="1"/>
</dbReference>
<feature type="transmembrane region" description="Helical" evidence="9">
    <location>
        <begin position="23"/>
        <end position="44"/>
    </location>
</feature>
<keyword evidence="3 9" id="KW-0813">Transport</keyword>
<reference evidence="11 12" key="1">
    <citation type="submission" date="2016-10" db="EMBL/GenBank/DDBJ databases">
        <authorList>
            <person name="de Groot N.N."/>
        </authorList>
    </citation>
    <scope>NUCLEOTIDE SEQUENCE [LARGE SCALE GENOMIC DNA]</scope>
    <source>
        <strain evidence="11 12">DSM 22007</strain>
    </source>
</reference>
<dbReference type="RefSeq" id="WP_090269394.1">
    <property type="nucleotide sequence ID" value="NZ_FOEP01000004.1"/>
</dbReference>
<dbReference type="Gene3D" id="1.10.3720.10">
    <property type="entry name" value="MetI-like"/>
    <property type="match status" value="2"/>
</dbReference>
<dbReference type="GO" id="GO:0022857">
    <property type="term" value="F:transmembrane transporter activity"/>
    <property type="evidence" value="ECO:0007669"/>
    <property type="project" value="InterPro"/>
</dbReference>
<dbReference type="SUPFAM" id="SSF161098">
    <property type="entry name" value="MetI-like"/>
    <property type="match status" value="2"/>
</dbReference>
<keyword evidence="7 9" id="KW-1133">Transmembrane helix</keyword>
<dbReference type="Proteomes" id="UP000198634">
    <property type="component" value="Unassembled WGS sequence"/>
</dbReference>
<dbReference type="EMBL" id="FOEP01000004">
    <property type="protein sequence ID" value="SEQ18304.1"/>
    <property type="molecule type" value="Genomic_DNA"/>
</dbReference>
<dbReference type="PANTHER" id="PTHR30614">
    <property type="entry name" value="MEMBRANE COMPONENT OF AMINO ACID ABC TRANSPORTER"/>
    <property type="match status" value="1"/>
</dbReference>
<dbReference type="InterPro" id="IPR043429">
    <property type="entry name" value="ArtM/GltK/GlnP/TcyL/YhdX-like"/>
</dbReference>
<dbReference type="OrthoDB" id="9808531at2"/>
<protein>
    <submittedName>
        <fullName evidence="11">L-glutamine ABC transporter membrane protein /L-glutamate ABC transporter membrane protein /L-aspartate ABC transporter membrane protein /L-asparagine ABC transporter membrane protein</fullName>
    </submittedName>
</protein>
<dbReference type="PROSITE" id="PS50928">
    <property type="entry name" value="ABC_TM1"/>
    <property type="match status" value="1"/>
</dbReference>
<feature type="transmembrane region" description="Helical" evidence="9">
    <location>
        <begin position="392"/>
        <end position="413"/>
    </location>
</feature>
<keyword evidence="12" id="KW-1185">Reference proteome</keyword>